<keyword evidence="13 19" id="KW-0472">Membrane</keyword>
<gene>
    <name evidence="22" type="ORF">ACFSSB_10970</name>
</gene>
<dbReference type="InterPro" id="IPR036950">
    <property type="entry name" value="PBP_transglycosylase"/>
</dbReference>
<sequence>MAKKQAKKQTKKQAETQDFTKYIRLFWKLFLGGVLAIILLFVLTSMFGDLPDHTILENPKTNLATEIISSDGKTLGKFYFNDNRTPVSYDELPQHLVDALIATEDARFHEHSGIDARGTLRAIVKLGKGGGASTISQQLAKQLFHGEGSKNTIERILQKAKEWIIAIRLERQYTKEEIIAQYFNIYDFGNNADGIRSASRIYFGKEPMELDIKESAMLVGMFKNSSLYNPRPERNPVGVKNRRNVVLAQMEKYDYISEKVKDSLQKLDLGLRYSPESHREGTATYFREYLRAFMKDWTNDENNRKPDGTKYNINSDGLKVFTTIDSRMQLYAEEAVARHMPRLQAEFFHQNTPKRNPTAPFLDLDKAEIESLMKRSMKQSERWRHMKYDLKKKDKEIIASFDVPKKMTIFSWKEGKVHEIDTIMKPMDSMRYYKHFLHPGMMSMDPQTGHVKAWVGGMNYKHFQYDHVKQGKRQVGSTFKPFVYATAIDQLHLSPCDELPNTQITIEANKYGNPEPWTPKNSDNKYGGTRTLKNALANSINTITARLMDKVGPQPVVDLVKKLGVESEVLPVPSIALGTPDLSVYEMVGAYATFANKGVYTKPVMVTHIEDKNGTILYQFTPESRDVLSEEAAYVTVNLMQGVTQSGSGARLRTKGADSYRADYREIITGYPYQFTNPIAGKTGTTQNQSDGWFMGMVPNLVTGVWVGAEDRATHFASITYGQGAAMALPIWGMYMKSCYEDETLNISQADFEKPEDLTIEVDCSKYNPNQDAGSDTPEEDIPEELDF</sequence>
<dbReference type="Gene3D" id="3.40.710.10">
    <property type="entry name" value="DD-peptidase/beta-lactamase superfamily"/>
    <property type="match status" value="1"/>
</dbReference>
<feature type="domain" description="Penicillin-binding protein transpeptidase" evidence="20">
    <location>
        <begin position="443"/>
        <end position="700"/>
    </location>
</feature>
<evidence type="ECO:0000313" key="23">
    <source>
        <dbReference type="Proteomes" id="UP001597467"/>
    </source>
</evidence>
<evidence type="ECO:0000256" key="17">
    <source>
        <dbReference type="ARBA" id="ARBA00049902"/>
    </source>
</evidence>
<evidence type="ECO:0000256" key="11">
    <source>
        <dbReference type="ARBA" id="ARBA00022960"/>
    </source>
</evidence>
<evidence type="ECO:0000256" key="13">
    <source>
        <dbReference type="ARBA" id="ARBA00023136"/>
    </source>
</evidence>
<evidence type="ECO:0000256" key="7">
    <source>
        <dbReference type="ARBA" id="ARBA00022670"/>
    </source>
</evidence>
<dbReference type="InterPro" id="IPR050396">
    <property type="entry name" value="Glycosyltr_51/Transpeptidase"/>
</dbReference>
<keyword evidence="8" id="KW-0328">Glycosyltransferase</keyword>
<evidence type="ECO:0000256" key="19">
    <source>
        <dbReference type="SAM" id="Phobius"/>
    </source>
</evidence>
<keyword evidence="6" id="KW-0121">Carboxypeptidase</keyword>
<keyword evidence="11" id="KW-0133">Cell shape</keyword>
<comment type="subcellular location">
    <subcellularLocation>
        <location evidence="1">Cell membrane</location>
    </subcellularLocation>
</comment>
<keyword evidence="9" id="KW-0808">Transferase</keyword>
<comment type="similarity">
    <text evidence="4">In the N-terminal section; belongs to the glycosyltransferase 51 family.</text>
</comment>
<feature type="domain" description="Glycosyl transferase family 51" evidence="21">
    <location>
        <begin position="72"/>
        <end position="251"/>
    </location>
</feature>
<dbReference type="EMBL" id="JBHULM010000011">
    <property type="protein sequence ID" value="MFD2542840.1"/>
    <property type="molecule type" value="Genomic_DNA"/>
</dbReference>
<feature type="transmembrane region" description="Helical" evidence="19">
    <location>
        <begin position="25"/>
        <end position="48"/>
    </location>
</feature>
<feature type="compositionally biased region" description="Acidic residues" evidence="18">
    <location>
        <begin position="777"/>
        <end position="788"/>
    </location>
</feature>
<reference evidence="23" key="1">
    <citation type="journal article" date="2019" name="Int. J. Syst. Evol. Microbiol.">
        <title>The Global Catalogue of Microorganisms (GCM) 10K type strain sequencing project: providing services to taxonomists for standard genome sequencing and annotation.</title>
        <authorList>
            <consortium name="The Broad Institute Genomics Platform"/>
            <consortium name="The Broad Institute Genome Sequencing Center for Infectious Disease"/>
            <person name="Wu L."/>
            <person name="Ma J."/>
        </authorList>
    </citation>
    <scope>NUCLEOTIDE SEQUENCE [LARGE SCALE GENOMIC DNA]</scope>
    <source>
        <strain evidence="23">KCTC 42808</strain>
    </source>
</reference>
<keyword evidence="5" id="KW-1003">Cell membrane</keyword>
<evidence type="ECO:0000256" key="18">
    <source>
        <dbReference type="SAM" id="MobiDB-lite"/>
    </source>
</evidence>
<dbReference type="RefSeq" id="WP_379904126.1">
    <property type="nucleotide sequence ID" value="NZ_JBHULM010000011.1"/>
</dbReference>
<dbReference type="PANTHER" id="PTHR32282">
    <property type="entry name" value="BINDING PROTEIN TRANSPEPTIDASE, PUTATIVE-RELATED"/>
    <property type="match status" value="1"/>
</dbReference>
<evidence type="ECO:0000256" key="5">
    <source>
        <dbReference type="ARBA" id="ARBA00022475"/>
    </source>
</evidence>
<dbReference type="Gene3D" id="1.10.3810.10">
    <property type="entry name" value="Biosynthetic peptidoglycan transglycosylase-like"/>
    <property type="match status" value="1"/>
</dbReference>
<dbReference type="SUPFAM" id="SSF53955">
    <property type="entry name" value="Lysozyme-like"/>
    <property type="match status" value="1"/>
</dbReference>
<evidence type="ECO:0000256" key="14">
    <source>
        <dbReference type="ARBA" id="ARBA00023268"/>
    </source>
</evidence>
<evidence type="ECO:0000256" key="6">
    <source>
        <dbReference type="ARBA" id="ARBA00022645"/>
    </source>
</evidence>
<evidence type="ECO:0000256" key="10">
    <source>
        <dbReference type="ARBA" id="ARBA00022801"/>
    </source>
</evidence>
<protein>
    <submittedName>
        <fullName evidence="22">Penicillin-binding protein 1A</fullName>
    </submittedName>
</protein>
<evidence type="ECO:0000256" key="9">
    <source>
        <dbReference type="ARBA" id="ARBA00022679"/>
    </source>
</evidence>
<comment type="similarity">
    <text evidence="3">In the C-terminal section; belongs to the transpeptidase family.</text>
</comment>
<keyword evidence="15" id="KW-0961">Cell wall biogenesis/degradation</keyword>
<evidence type="ECO:0000313" key="22">
    <source>
        <dbReference type="EMBL" id="MFD2542840.1"/>
    </source>
</evidence>
<keyword evidence="12" id="KW-0573">Peptidoglycan synthesis</keyword>
<proteinExistence type="inferred from homology"/>
<feature type="region of interest" description="Disordered" evidence="18">
    <location>
        <begin position="764"/>
        <end position="788"/>
    </location>
</feature>
<comment type="pathway">
    <text evidence="2">Cell wall biogenesis; peptidoglycan biosynthesis.</text>
</comment>
<keyword evidence="19" id="KW-1133">Transmembrane helix</keyword>
<keyword evidence="10" id="KW-0378">Hydrolase</keyword>
<dbReference type="Pfam" id="PF00905">
    <property type="entry name" value="Transpeptidase"/>
    <property type="match status" value="1"/>
</dbReference>
<evidence type="ECO:0000256" key="2">
    <source>
        <dbReference type="ARBA" id="ARBA00004752"/>
    </source>
</evidence>
<keyword evidence="14" id="KW-0511">Multifunctional enzyme</keyword>
<dbReference type="SUPFAM" id="SSF56601">
    <property type="entry name" value="beta-lactamase/transpeptidase-like"/>
    <property type="match status" value="1"/>
</dbReference>
<evidence type="ECO:0000256" key="1">
    <source>
        <dbReference type="ARBA" id="ARBA00004236"/>
    </source>
</evidence>
<keyword evidence="19" id="KW-0812">Transmembrane</keyword>
<evidence type="ECO:0000256" key="12">
    <source>
        <dbReference type="ARBA" id="ARBA00022984"/>
    </source>
</evidence>
<evidence type="ECO:0000259" key="20">
    <source>
        <dbReference type="Pfam" id="PF00905"/>
    </source>
</evidence>
<keyword evidence="23" id="KW-1185">Reference proteome</keyword>
<evidence type="ECO:0000259" key="21">
    <source>
        <dbReference type="Pfam" id="PF00912"/>
    </source>
</evidence>
<dbReference type="InterPro" id="IPR023346">
    <property type="entry name" value="Lysozyme-like_dom_sf"/>
</dbReference>
<organism evidence="22 23">
    <name type="scientific">Lacinutrix gracilariae</name>
    <dbReference type="NCBI Taxonomy" id="1747198"/>
    <lineage>
        <taxon>Bacteria</taxon>
        <taxon>Pseudomonadati</taxon>
        <taxon>Bacteroidota</taxon>
        <taxon>Flavobacteriia</taxon>
        <taxon>Flavobacteriales</taxon>
        <taxon>Flavobacteriaceae</taxon>
        <taxon>Lacinutrix</taxon>
    </lineage>
</organism>
<keyword evidence="7" id="KW-0645">Protease</keyword>
<comment type="caution">
    <text evidence="22">The sequence shown here is derived from an EMBL/GenBank/DDBJ whole genome shotgun (WGS) entry which is preliminary data.</text>
</comment>
<evidence type="ECO:0000256" key="4">
    <source>
        <dbReference type="ARBA" id="ARBA00007739"/>
    </source>
</evidence>
<name>A0ABW5K4M0_9FLAO</name>
<dbReference type="InterPro" id="IPR001460">
    <property type="entry name" value="PCN-bd_Tpept"/>
</dbReference>
<evidence type="ECO:0000256" key="15">
    <source>
        <dbReference type="ARBA" id="ARBA00023316"/>
    </source>
</evidence>
<dbReference type="Proteomes" id="UP001597467">
    <property type="component" value="Unassembled WGS sequence"/>
</dbReference>
<accession>A0ABW5K4M0</accession>
<dbReference type="PANTHER" id="PTHR32282:SF11">
    <property type="entry name" value="PENICILLIN-BINDING PROTEIN 1B"/>
    <property type="match status" value="1"/>
</dbReference>
<evidence type="ECO:0000256" key="3">
    <source>
        <dbReference type="ARBA" id="ARBA00007090"/>
    </source>
</evidence>
<dbReference type="InterPro" id="IPR012338">
    <property type="entry name" value="Beta-lactam/transpept-like"/>
</dbReference>
<evidence type="ECO:0000256" key="16">
    <source>
        <dbReference type="ARBA" id="ARBA00034000"/>
    </source>
</evidence>
<evidence type="ECO:0000256" key="8">
    <source>
        <dbReference type="ARBA" id="ARBA00022676"/>
    </source>
</evidence>
<dbReference type="InterPro" id="IPR001264">
    <property type="entry name" value="Glyco_trans_51"/>
</dbReference>
<comment type="catalytic activity">
    <reaction evidence="16">
        <text>Preferential cleavage: (Ac)2-L-Lys-D-Ala-|-D-Ala. Also transpeptidation of peptidyl-alanyl moieties that are N-acyl substituents of D-alanine.</text>
        <dbReference type="EC" id="3.4.16.4"/>
    </reaction>
</comment>
<dbReference type="Pfam" id="PF00912">
    <property type="entry name" value="Transgly"/>
    <property type="match status" value="1"/>
</dbReference>
<comment type="catalytic activity">
    <reaction evidence="17">
        <text>[GlcNAc-(1-&gt;4)-Mur2Ac(oyl-L-Ala-gamma-D-Glu-L-Lys-D-Ala-D-Ala)](n)-di-trans,octa-cis-undecaprenyl diphosphate + beta-D-GlcNAc-(1-&gt;4)-Mur2Ac(oyl-L-Ala-gamma-D-Glu-L-Lys-D-Ala-D-Ala)-di-trans,octa-cis-undecaprenyl diphosphate = [GlcNAc-(1-&gt;4)-Mur2Ac(oyl-L-Ala-gamma-D-Glu-L-Lys-D-Ala-D-Ala)](n+1)-di-trans,octa-cis-undecaprenyl diphosphate + di-trans,octa-cis-undecaprenyl diphosphate + H(+)</text>
        <dbReference type="Rhea" id="RHEA:23708"/>
        <dbReference type="Rhea" id="RHEA-COMP:9602"/>
        <dbReference type="Rhea" id="RHEA-COMP:9603"/>
        <dbReference type="ChEBI" id="CHEBI:15378"/>
        <dbReference type="ChEBI" id="CHEBI:58405"/>
        <dbReference type="ChEBI" id="CHEBI:60033"/>
        <dbReference type="ChEBI" id="CHEBI:78435"/>
        <dbReference type="EC" id="2.4.99.28"/>
    </reaction>
</comment>